<keyword evidence="6 9" id="KW-0560">Oxidoreductase</keyword>
<evidence type="ECO:0000256" key="4">
    <source>
        <dbReference type="ARBA" id="ARBA00022630"/>
    </source>
</evidence>
<comment type="caution">
    <text evidence="9">The sequence shown here is derived from an EMBL/GenBank/DDBJ whole genome shotgun (WGS) entry which is preliminary data.</text>
</comment>
<dbReference type="RefSeq" id="WP_225250150.1">
    <property type="nucleotide sequence ID" value="NZ_JAIWIU010000043.1"/>
</dbReference>
<evidence type="ECO:0000256" key="1">
    <source>
        <dbReference type="ARBA" id="ARBA00001974"/>
    </source>
</evidence>
<name>A0ABS7YNF6_9VIBR</name>
<dbReference type="SUPFAM" id="SSF51905">
    <property type="entry name" value="FAD/NAD(P)-binding domain"/>
    <property type="match status" value="1"/>
</dbReference>
<accession>A0ABS7YNF6</accession>
<dbReference type="Proteomes" id="UP001199044">
    <property type="component" value="Unassembled WGS sequence"/>
</dbReference>
<protein>
    <submittedName>
        <fullName evidence="9">2-octaprenyl-6-methoxyphenyl hydroxylase</fullName>
        <ecNumber evidence="9">1.14.13.-</ecNumber>
    </submittedName>
</protein>
<dbReference type="Gene3D" id="3.50.50.60">
    <property type="entry name" value="FAD/NAD(P)-binding domain"/>
    <property type="match status" value="2"/>
</dbReference>
<dbReference type="NCBIfam" id="NF004356">
    <property type="entry name" value="PRK05732.1"/>
    <property type="match status" value="1"/>
</dbReference>
<feature type="domain" description="FAD-binding" evidence="8">
    <location>
        <begin position="4"/>
        <end position="336"/>
    </location>
</feature>
<dbReference type="GO" id="GO:0016491">
    <property type="term" value="F:oxidoreductase activity"/>
    <property type="evidence" value="ECO:0007669"/>
    <property type="project" value="UniProtKB-KW"/>
</dbReference>
<evidence type="ECO:0000256" key="7">
    <source>
        <dbReference type="ARBA" id="ARBA00023033"/>
    </source>
</evidence>
<dbReference type="InterPro" id="IPR018168">
    <property type="entry name" value="Ubi_Hdrlase_CS"/>
</dbReference>
<comment type="pathway">
    <text evidence="2">Cofactor biosynthesis; ubiquinone biosynthesis.</text>
</comment>
<dbReference type="Pfam" id="PF01494">
    <property type="entry name" value="FAD_binding_3"/>
    <property type="match status" value="1"/>
</dbReference>
<organism evidence="9 10">
    <name type="scientific">Vibrio tritonius</name>
    <dbReference type="NCBI Taxonomy" id="1435069"/>
    <lineage>
        <taxon>Bacteria</taxon>
        <taxon>Pseudomonadati</taxon>
        <taxon>Pseudomonadota</taxon>
        <taxon>Gammaproteobacteria</taxon>
        <taxon>Vibrionales</taxon>
        <taxon>Vibrionaceae</taxon>
        <taxon>Vibrio</taxon>
    </lineage>
</organism>
<keyword evidence="10" id="KW-1185">Reference proteome</keyword>
<comment type="similarity">
    <text evidence="3">Belongs to the UbiH/COQ6 family.</text>
</comment>
<dbReference type="NCBIfam" id="TIGR01988">
    <property type="entry name" value="Ubi-OHases"/>
    <property type="match status" value="1"/>
</dbReference>
<dbReference type="InterPro" id="IPR010971">
    <property type="entry name" value="UbiH/COQ6"/>
</dbReference>
<dbReference type="PANTHER" id="PTHR43876:SF8">
    <property type="entry name" value="2-OCTAPRENYL-6-METHOXYPHENOL HYDROXYLASE"/>
    <property type="match status" value="1"/>
</dbReference>
<dbReference type="InterPro" id="IPR051205">
    <property type="entry name" value="UbiH/COQ6_monooxygenase"/>
</dbReference>
<evidence type="ECO:0000313" key="10">
    <source>
        <dbReference type="Proteomes" id="UP001199044"/>
    </source>
</evidence>
<sequence>MKSFDVIIAGGAMAGGTLALALNQLSQQSLSIAVIEAYQPKGGAHPGFDSRAIALSYGTVNTLKRFGLWDDLHAVATPITHIHVSDRSHFGMTDIDHKEANLDALGYVIELADVGQIYQTKISQCEQITQYCPLSVTEVARDQESVSVTLSDGSQLQSKMLVAADGALSTCCEQLGLGFDEHDFGQHAVIANVEVAQPHEGRAFERFTTHGPVALLPMSGQRMSLVWCQPPHQVDALLNCSDEQFLEQLQQAFGWRLGKMIRVGQRASYPLVLRTRSQVVSHRFAIVGNAAQTLHPIAGQGFNLGIRDVASLAEELTHGDALGSYQQLTRYKTRREHDRQMTIGLTSSLVHLFSNDLPTLSAGRNVGLALMDNCAQLKAPLLKRTLGIVNR</sequence>
<dbReference type="EMBL" id="JAIWIU010000043">
    <property type="protein sequence ID" value="MCA2015964.1"/>
    <property type="molecule type" value="Genomic_DNA"/>
</dbReference>
<evidence type="ECO:0000256" key="3">
    <source>
        <dbReference type="ARBA" id="ARBA00005349"/>
    </source>
</evidence>
<dbReference type="EC" id="1.14.13.-" evidence="9"/>
<dbReference type="InterPro" id="IPR002938">
    <property type="entry name" value="FAD-bd"/>
</dbReference>
<dbReference type="InterPro" id="IPR011295">
    <property type="entry name" value="UbiH"/>
</dbReference>
<evidence type="ECO:0000256" key="5">
    <source>
        <dbReference type="ARBA" id="ARBA00022827"/>
    </source>
</evidence>
<keyword evidence="7" id="KW-0503">Monooxygenase</keyword>
<evidence type="ECO:0000256" key="2">
    <source>
        <dbReference type="ARBA" id="ARBA00004749"/>
    </source>
</evidence>
<dbReference type="PANTHER" id="PTHR43876">
    <property type="entry name" value="UBIQUINONE BIOSYNTHESIS MONOOXYGENASE COQ6, MITOCHONDRIAL"/>
    <property type="match status" value="1"/>
</dbReference>
<evidence type="ECO:0000259" key="8">
    <source>
        <dbReference type="Pfam" id="PF01494"/>
    </source>
</evidence>
<keyword evidence="5" id="KW-0274">FAD</keyword>
<proteinExistence type="inferred from homology"/>
<evidence type="ECO:0000313" key="9">
    <source>
        <dbReference type="EMBL" id="MCA2015964.1"/>
    </source>
</evidence>
<comment type="cofactor">
    <cofactor evidence="1">
        <name>FAD</name>
        <dbReference type="ChEBI" id="CHEBI:57692"/>
    </cofactor>
</comment>
<dbReference type="InterPro" id="IPR036188">
    <property type="entry name" value="FAD/NAD-bd_sf"/>
</dbReference>
<dbReference type="PROSITE" id="PS01304">
    <property type="entry name" value="UBIH"/>
    <property type="match status" value="1"/>
</dbReference>
<dbReference type="PRINTS" id="PR00420">
    <property type="entry name" value="RNGMNOXGNASE"/>
</dbReference>
<reference evidence="10" key="1">
    <citation type="submission" date="2023-07" db="EMBL/GenBank/DDBJ databases">
        <title>Molecular identification of indigenous halophilic bacteria isolated from red sea cost, biodegradation of synthetic dyes and assessment of degraded metabolite toxicity.</title>
        <authorList>
            <person name="Chaieb K."/>
            <person name="Altayb H.N."/>
        </authorList>
    </citation>
    <scope>NUCLEOTIDE SEQUENCE [LARGE SCALE GENOMIC DNA]</scope>
    <source>
        <strain evidence="10">K20</strain>
    </source>
</reference>
<gene>
    <name evidence="9" type="primary">ubiH</name>
    <name evidence="9" type="synonym">visB</name>
    <name evidence="9" type="ORF">LDJ79_07570</name>
</gene>
<keyword evidence="4" id="KW-0285">Flavoprotein</keyword>
<evidence type="ECO:0000256" key="6">
    <source>
        <dbReference type="ARBA" id="ARBA00023002"/>
    </source>
</evidence>
<dbReference type="NCBIfam" id="TIGR01984">
    <property type="entry name" value="UbiH"/>
    <property type="match status" value="1"/>
</dbReference>